<dbReference type="AlphaFoldDB" id="A0A916YAD5"/>
<organism evidence="2 3">
    <name type="scientific">Croceicoccus pelagius</name>
    <dbReference type="NCBI Taxonomy" id="1703341"/>
    <lineage>
        <taxon>Bacteria</taxon>
        <taxon>Pseudomonadati</taxon>
        <taxon>Pseudomonadota</taxon>
        <taxon>Alphaproteobacteria</taxon>
        <taxon>Sphingomonadales</taxon>
        <taxon>Erythrobacteraceae</taxon>
        <taxon>Croceicoccus</taxon>
    </lineage>
</organism>
<accession>A0A916YAD5</accession>
<evidence type="ECO:0000256" key="1">
    <source>
        <dbReference type="SAM" id="SignalP"/>
    </source>
</evidence>
<dbReference type="RefSeq" id="WP_066764626.1">
    <property type="nucleotide sequence ID" value="NZ_BMIO01000002.1"/>
</dbReference>
<comment type="caution">
    <text evidence="2">The sequence shown here is derived from an EMBL/GenBank/DDBJ whole genome shotgun (WGS) entry which is preliminary data.</text>
</comment>
<dbReference type="PANTHER" id="PTHR37691:SF1">
    <property type="entry name" value="BLR3518 PROTEIN"/>
    <property type="match status" value="1"/>
</dbReference>
<dbReference type="Gene3D" id="3.40.1260.10">
    <property type="entry name" value="DsrEFH-like"/>
    <property type="match status" value="1"/>
</dbReference>
<proteinExistence type="predicted"/>
<keyword evidence="3" id="KW-1185">Reference proteome</keyword>
<evidence type="ECO:0008006" key="4">
    <source>
        <dbReference type="Google" id="ProtNLM"/>
    </source>
</evidence>
<evidence type="ECO:0000313" key="2">
    <source>
        <dbReference type="EMBL" id="GGD36113.1"/>
    </source>
</evidence>
<sequence length="181" mass="19298">MKIWTLGIAAMLVAATPAAGQDMSKFEKGPVFTEYGPHAAVESDMPIPQGSFFKVAFDASDAADHGKINRKFESLARFINMHVANGVPEKNIHLAIVLHGGAVQDVLSEEAYGKRHDGAANANADLVRQLLAHNVRFIVCGQSATASGIDKAELMEGVEMALSAMTAHALLQHEGFTANPF</sequence>
<dbReference type="PANTHER" id="PTHR37691">
    <property type="entry name" value="BLR3518 PROTEIN"/>
    <property type="match status" value="1"/>
</dbReference>
<dbReference type="EMBL" id="BMIO01000002">
    <property type="protein sequence ID" value="GGD36113.1"/>
    <property type="molecule type" value="Genomic_DNA"/>
</dbReference>
<evidence type="ECO:0000313" key="3">
    <source>
        <dbReference type="Proteomes" id="UP000598997"/>
    </source>
</evidence>
<dbReference type="InterPro" id="IPR003787">
    <property type="entry name" value="Sulphur_relay_DsrE/F-like"/>
</dbReference>
<dbReference type="SUPFAM" id="SSF75169">
    <property type="entry name" value="DsrEFH-like"/>
    <property type="match status" value="1"/>
</dbReference>
<gene>
    <name evidence="2" type="ORF">GCM10010989_07790</name>
</gene>
<dbReference type="Pfam" id="PF02635">
    <property type="entry name" value="DsrE"/>
    <property type="match status" value="1"/>
</dbReference>
<dbReference type="Proteomes" id="UP000598997">
    <property type="component" value="Unassembled WGS sequence"/>
</dbReference>
<dbReference type="OrthoDB" id="7206705at2"/>
<feature type="chain" id="PRO_5037692153" description="DsrE family protein" evidence="1">
    <location>
        <begin position="21"/>
        <end position="181"/>
    </location>
</feature>
<protein>
    <recommendedName>
        <fullName evidence="4">DsrE family protein</fullName>
    </recommendedName>
</protein>
<keyword evidence="1" id="KW-0732">Signal</keyword>
<dbReference type="InterPro" id="IPR027396">
    <property type="entry name" value="DsrEFH-like"/>
</dbReference>
<name>A0A916YAD5_9SPHN</name>
<reference evidence="2 3" key="1">
    <citation type="journal article" date="2014" name="Int. J. Syst. Evol. Microbiol.">
        <title>Complete genome sequence of Corynebacterium casei LMG S-19264T (=DSM 44701T), isolated from a smear-ripened cheese.</title>
        <authorList>
            <consortium name="US DOE Joint Genome Institute (JGI-PGF)"/>
            <person name="Walter F."/>
            <person name="Albersmeier A."/>
            <person name="Kalinowski J."/>
            <person name="Ruckert C."/>
        </authorList>
    </citation>
    <scope>NUCLEOTIDE SEQUENCE [LARGE SCALE GENOMIC DNA]</scope>
    <source>
        <strain evidence="2 3">CGMCC 1.15358</strain>
    </source>
</reference>
<feature type="signal peptide" evidence="1">
    <location>
        <begin position="1"/>
        <end position="20"/>
    </location>
</feature>